<dbReference type="RefSeq" id="WP_115021624.1">
    <property type="nucleotide sequence ID" value="NZ_CP069533.1"/>
</dbReference>
<proteinExistence type="predicted"/>
<evidence type="ECO:0000313" key="1">
    <source>
        <dbReference type="EMBL" id="STC76757.1"/>
    </source>
</evidence>
<reference evidence="1 2" key="1">
    <citation type="submission" date="2018-06" db="EMBL/GenBank/DDBJ databases">
        <authorList>
            <consortium name="Pathogen Informatics"/>
            <person name="Doyle S."/>
        </authorList>
    </citation>
    <scope>NUCLEOTIDE SEQUENCE [LARGE SCALE GENOMIC DNA]</scope>
    <source>
        <strain evidence="1 2">NCTC10289</strain>
    </source>
</reference>
<gene>
    <name evidence="1" type="ORF">NCTC10289_01057</name>
</gene>
<accession>A0A376CWW2</accession>
<dbReference type="Proteomes" id="UP000254287">
    <property type="component" value="Unassembled WGS sequence"/>
</dbReference>
<evidence type="ECO:0000313" key="2">
    <source>
        <dbReference type="Proteomes" id="UP000254287"/>
    </source>
</evidence>
<dbReference type="AlphaFoldDB" id="A0A376CWW2"/>
<protein>
    <submittedName>
        <fullName evidence="1">Uncharacterized protein</fullName>
    </submittedName>
</protein>
<organism evidence="1 2">
    <name type="scientific">Corynebacterium minutissimum</name>
    <dbReference type="NCBI Taxonomy" id="38301"/>
    <lineage>
        <taxon>Bacteria</taxon>
        <taxon>Bacillati</taxon>
        <taxon>Actinomycetota</taxon>
        <taxon>Actinomycetes</taxon>
        <taxon>Mycobacteriales</taxon>
        <taxon>Corynebacteriaceae</taxon>
        <taxon>Corynebacterium</taxon>
    </lineage>
</organism>
<sequence length="622" mass="69491">MSLIDDDDIFAARLVVRDTTPERNIIANIHDPIEFTFTDTMGSVPTLNAKWLRNHAGHSALNGPCYVTLELRVDYHPDEHKEWAALGPHWQEYANTTFYATEQNWDRVGNPPTVDGNFVGLLGLLEASVVGTNNLNSDGMRVFNEMSPGEIIRILLTEAHQRGEATALRLDGNLARTDIDVDSLGLPWVNLNPDGTERMTHNSDGQQVPDKLLITREFSPETTLLSIIQSWVDTGLIRVWTSEFQLHMSVKDGWTKKFNTQDWKRARIRDINLPSSPDKRIWANTFDSVTIIGEKGFTYHLQSGGTNNPYGRRAKVIQAAGVNNNKDADLIARNALQDGNKTSEEWTREYTYAGLKATPTIPLRHVMVDDIIFVDDDKGGLQRVRVKDMSLSLKPDGTYYITFGSSSSSSKPMTEDRVVTAAKRSVYIGNGAVVLPTGLPQRTKGGSPDIYARRSFDQNDTIGVNAQSANKYASAGIYWGNRGSGAMKRAQHLTHVDVDKNRVELFGGHSREGGKLTVSQDGVYAYGQTIQLMAQQLLDIRAPRGLKLQLPEQNVWNNNTGKPWPPFIPWIDLGYNFKMIRTDVLALYFAEIMTTSPGFWDTFIGRMSEKAAFRKAVKDIIG</sequence>
<name>A0A376CWW2_9CORY</name>
<dbReference type="EMBL" id="UFXP01000001">
    <property type="protein sequence ID" value="STC76757.1"/>
    <property type="molecule type" value="Genomic_DNA"/>
</dbReference>